<dbReference type="PROSITE" id="PS50088">
    <property type="entry name" value="ANK_REPEAT"/>
    <property type="match status" value="3"/>
</dbReference>
<dbReference type="Proteomes" id="UP000243579">
    <property type="component" value="Unassembled WGS sequence"/>
</dbReference>
<comment type="caution">
    <text evidence="4">The sequence shown here is derived from an EMBL/GenBank/DDBJ whole genome shotgun (WGS) entry which is preliminary data.</text>
</comment>
<dbReference type="OrthoDB" id="73541at2759"/>
<accession>A0A1V9YD74</accession>
<dbReference type="STRING" id="1202772.A0A1V9YD74"/>
<evidence type="ECO:0000313" key="5">
    <source>
        <dbReference type="Proteomes" id="UP000243579"/>
    </source>
</evidence>
<dbReference type="SMART" id="SM00248">
    <property type="entry name" value="ANK"/>
    <property type="match status" value="5"/>
</dbReference>
<dbReference type="Pfam" id="PF12796">
    <property type="entry name" value="Ank_2"/>
    <property type="match status" value="2"/>
</dbReference>
<evidence type="ECO:0000313" key="4">
    <source>
        <dbReference type="EMBL" id="OQR83661.1"/>
    </source>
</evidence>
<keyword evidence="2 3" id="KW-0040">ANK repeat</keyword>
<dbReference type="AlphaFoldDB" id="A0A1V9YD74"/>
<dbReference type="EMBL" id="JNBR01002127">
    <property type="protein sequence ID" value="OQR83661.1"/>
    <property type="molecule type" value="Genomic_DNA"/>
</dbReference>
<feature type="repeat" description="ANK" evidence="3">
    <location>
        <begin position="51"/>
        <end position="83"/>
    </location>
</feature>
<proteinExistence type="predicted"/>
<dbReference type="SUPFAM" id="SSF48403">
    <property type="entry name" value="Ankyrin repeat"/>
    <property type="match status" value="1"/>
</dbReference>
<dbReference type="PANTHER" id="PTHR24171">
    <property type="entry name" value="ANKYRIN REPEAT DOMAIN-CONTAINING PROTEIN 39-RELATED"/>
    <property type="match status" value="1"/>
</dbReference>
<dbReference type="PANTHER" id="PTHR24171:SF9">
    <property type="entry name" value="ANKYRIN REPEAT DOMAIN-CONTAINING PROTEIN 39"/>
    <property type="match status" value="1"/>
</dbReference>
<reference evidence="4 5" key="1">
    <citation type="journal article" date="2014" name="Genome Biol. Evol.">
        <title>The secreted proteins of Achlya hypogyna and Thraustotheca clavata identify the ancestral oomycete secretome and reveal gene acquisitions by horizontal gene transfer.</title>
        <authorList>
            <person name="Misner I."/>
            <person name="Blouin N."/>
            <person name="Leonard G."/>
            <person name="Richards T.A."/>
            <person name="Lane C.E."/>
        </authorList>
    </citation>
    <scope>NUCLEOTIDE SEQUENCE [LARGE SCALE GENOMIC DNA]</scope>
    <source>
        <strain evidence="4 5">ATCC 48635</strain>
    </source>
</reference>
<keyword evidence="5" id="KW-1185">Reference proteome</keyword>
<feature type="repeat" description="ANK" evidence="3">
    <location>
        <begin position="18"/>
        <end position="50"/>
    </location>
</feature>
<evidence type="ECO:0000256" key="2">
    <source>
        <dbReference type="ARBA" id="ARBA00023043"/>
    </source>
</evidence>
<evidence type="ECO:0000256" key="3">
    <source>
        <dbReference type="PROSITE-ProRule" id="PRU00023"/>
    </source>
</evidence>
<dbReference type="InterPro" id="IPR036770">
    <property type="entry name" value="Ankyrin_rpt-contain_sf"/>
</dbReference>
<gene>
    <name evidence="4" type="ORF">ACHHYP_14428</name>
</gene>
<feature type="repeat" description="ANK" evidence="3">
    <location>
        <begin position="115"/>
        <end position="147"/>
    </location>
</feature>
<keyword evidence="1" id="KW-0677">Repeat</keyword>
<evidence type="ECO:0000256" key="1">
    <source>
        <dbReference type="ARBA" id="ARBA00022737"/>
    </source>
</evidence>
<organism evidence="4 5">
    <name type="scientific">Achlya hypogyna</name>
    <name type="common">Oomycete</name>
    <name type="synonym">Protoachlya hypogyna</name>
    <dbReference type="NCBI Taxonomy" id="1202772"/>
    <lineage>
        <taxon>Eukaryota</taxon>
        <taxon>Sar</taxon>
        <taxon>Stramenopiles</taxon>
        <taxon>Oomycota</taxon>
        <taxon>Saprolegniomycetes</taxon>
        <taxon>Saprolegniales</taxon>
        <taxon>Achlyaceae</taxon>
        <taxon>Achlya</taxon>
    </lineage>
</organism>
<dbReference type="Gene3D" id="1.25.40.20">
    <property type="entry name" value="Ankyrin repeat-containing domain"/>
    <property type="match status" value="3"/>
</dbReference>
<name>A0A1V9YD74_ACHHY</name>
<sequence length="179" mass="19116">MIEFLLSQRANVDAQDYDGVSPLMLSAENGDVTGMRMLLDRGARPSVVDNRGYSALHHACAKHQVAAVSVLLETGADLNSPSYDGMFPLHILALLGFTDVATLLTQSHVDVRDADGRTPLHLAVVSGHAAFAAFLLEVGADADGRDTLGRAALHYATEAAVHGLEMVSQLIARLAHDYR</sequence>
<protein>
    <submittedName>
        <fullName evidence="4">Ankyrin</fullName>
    </submittedName>
</protein>
<dbReference type="InterPro" id="IPR002110">
    <property type="entry name" value="Ankyrin_rpt"/>
</dbReference>
<dbReference type="PROSITE" id="PS50297">
    <property type="entry name" value="ANK_REP_REGION"/>
    <property type="match status" value="3"/>
</dbReference>